<dbReference type="Gene3D" id="3.40.50.150">
    <property type="entry name" value="Vaccinia Virus protein VP39"/>
    <property type="match status" value="1"/>
</dbReference>
<accession>A0ABW5CBN8</accession>
<dbReference type="CDD" id="cd02440">
    <property type="entry name" value="AdoMet_MTases"/>
    <property type="match status" value="1"/>
</dbReference>
<dbReference type="InterPro" id="IPR050210">
    <property type="entry name" value="tRNA_Adenine-N(6)_MTase"/>
</dbReference>
<dbReference type="InterPro" id="IPR029063">
    <property type="entry name" value="SAM-dependent_MTases_sf"/>
</dbReference>
<sequence length="252" mass="25924">MNRAGEGVATEDRLLGGRVRLRQPADGYRAAIDPVLLAAAVTATPGERVLDLGCGVGAAALCLLARRPDLRVTGLELQPELAELARINAAANDHADRFEVVTGSALAPPAAIAPGGFAQVITNPPFALAGAGTVPPDRSKALAHVEAGFDLAGWIRAAARALAPKGRLWVIHRADRLDALLAAFAGRGLGEVRVLPLWPKAGRPAGRVIVSARKGSRAPFALLPGLVLHRDDGGYSPAAEAVLRDAAALGGD</sequence>
<dbReference type="GO" id="GO:0008168">
    <property type="term" value="F:methyltransferase activity"/>
    <property type="evidence" value="ECO:0007669"/>
    <property type="project" value="UniProtKB-KW"/>
</dbReference>
<organism evidence="4 5">
    <name type="scientific">Phaeospirillum tilakii</name>
    <dbReference type="NCBI Taxonomy" id="741673"/>
    <lineage>
        <taxon>Bacteria</taxon>
        <taxon>Pseudomonadati</taxon>
        <taxon>Pseudomonadota</taxon>
        <taxon>Alphaproteobacteria</taxon>
        <taxon>Rhodospirillales</taxon>
        <taxon>Rhodospirillaceae</taxon>
        <taxon>Phaeospirillum</taxon>
    </lineage>
</organism>
<proteinExistence type="predicted"/>
<gene>
    <name evidence="4" type="ORF">ACFSNB_06320</name>
</gene>
<dbReference type="SUPFAM" id="SSF53335">
    <property type="entry name" value="S-adenosyl-L-methionine-dependent methyltransferases"/>
    <property type="match status" value="1"/>
</dbReference>
<keyword evidence="1 4" id="KW-0489">Methyltransferase</keyword>
<feature type="domain" description="Methyltransferase small" evidence="3">
    <location>
        <begin position="36"/>
        <end position="173"/>
    </location>
</feature>
<protein>
    <submittedName>
        <fullName evidence="4">tRNA1(Val) (Adenine(37)-N6)-methyltransferase</fullName>
        <ecNumber evidence="4">2.1.1.223</ecNumber>
    </submittedName>
</protein>
<keyword evidence="4" id="KW-0808">Transferase</keyword>
<evidence type="ECO:0000259" key="3">
    <source>
        <dbReference type="Pfam" id="PF05175"/>
    </source>
</evidence>
<evidence type="ECO:0000313" key="5">
    <source>
        <dbReference type="Proteomes" id="UP001597296"/>
    </source>
</evidence>
<dbReference type="InterPro" id="IPR007848">
    <property type="entry name" value="Small_mtfrase_dom"/>
</dbReference>
<keyword evidence="5" id="KW-1185">Reference proteome</keyword>
<dbReference type="EC" id="2.1.1.223" evidence="4"/>
<name>A0ABW5CBN8_9PROT</name>
<dbReference type="Proteomes" id="UP001597296">
    <property type="component" value="Unassembled WGS sequence"/>
</dbReference>
<dbReference type="EMBL" id="JBHUIY010000009">
    <property type="protein sequence ID" value="MFD2233413.1"/>
    <property type="molecule type" value="Genomic_DNA"/>
</dbReference>
<keyword evidence="2" id="KW-0949">S-adenosyl-L-methionine</keyword>
<reference evidence="5" key="1">
    <citation type="journal article" date="2019" name="Int. J. Syst. Evol. Microbiol.">
        <title>The Global Catalogue of Microorganisms (GCM) 10K type strain sequencing project: providing services to taxonomists for standard genome sequencing and annotation.</title>
        <authorList>
            <consortium name="The Broad Institute Genomics Platform"/>
            <consortium name="The Broad Institute Genome Sequencing Center for Infectious Disease"/>
            <person name="Wu L."/>
            <person name="Ma J."/>
        </authorList>
    </citation>
    <scope>NUCLEOTIDE SEQUENCE [LARGE SCALE GENOMIC DNA]</scope>
    <source>
        <strain evidence="5">KCTC 15012</strain>
    </source>
</reference>
<dbReference type="PANTHER" id="PTHR47739:SF1">
    <property type="entry name" value="TRNA1(VAL) (ADENINE(37)-N6)-METHYLTRANSFERASE"/>
    <property type="match status" value="1"/>
</dbReference>
<comment type="caution">
    <text evidence="4">The sequence shown here is derived from an EMBL/GenBank/DDBJ whole genome shotgun (WGS) entry which is preliminary data.</text>
</comment>
<evidence type="ECO:0000313" key="4">
    <source>
        <dbReference type="EMBL" id="MFD2233413.1"/>
    </source>
</evidence>
<evidence type="ECO:0000256" key="1">
    <source>
        <dbReference type="ARBA" id="ARBA00022603"/>
    </source>
</evidence>
<evidence type="ECO:0000256" key="2">
    <source>
        <dbReference type="ARBA" id="ARBA00022691"/>
    </source>
</evidence>
<dbReference type="Pfam" id="PF05175">
    <property type="entry name" value="MTS"/>
    <property type="match status" value="1"/>
</dbReference>
<dbReference type="GO" id="GO:0032259">
    <property type="term" value="P:methylation"/>
    <property type="evidence" value="ECO:0007669"/>
    <property type="project" value="UniProtKB-KW"/>
</dbReference>
<dbReference type="RefSeq" id="WP_377315190.1">
    <property type="nucleotide sequence ID" value="NZ_JBHUIY010000009.1"/>
</dbReference>
<dbReference type="PANTHER" id="PTHR47739">
    <property type="entry name" value="TRNA1(VAL) (ADENINE(37)-N6)-METHYLTRANSFERASE"/>
    <property type="match status" value="1"/>
</dbReference>